<organism evidence="4 5">
    <name type="scientific">Thanatephorus cucumeris (strain AG1-IB / isolate 7/3/14)</name>
    <name type="common">Lettuce bottom rot fungus</name>
    <name type="synonym">Rhizoctonia solani</name>
    <dbReference type="NCBI Taxonomy" id="1108050"/>
    <lineage>
        <taxon>Eukaryota</taxon>
        <taxon>Fungi</taxon>
        <taxon>Dikarya</taxon>
        <taxon>Basidiomycota</taxon>
        <taxon>Agaricomycotina</taxon>
        <taxon>Agaricomycetes</taxon>
        <taxon>Cantharellales</taxon>
        <taxon>Ceratobasidiaceae</taxon>
        <taxon>Rhizoctonia</taxon>
        <taxon>Rhizoctonia solani AG-1</taxon>
    </lineage>
</organism>
<dbReference type="GO" id="GO:0005634">
    <property type="term" value="C:nucleus"/>
    <property type="evidence" value="ECO:0007669"/>
    <property type="project" value="UniProtKB-SubCell"/>
</dbReference>
<dbReference type="PROSITE" id="PS50013">
    <property type="entry name" value="CHROMO_2"/>
    <property type="match status" value="1"/>
</dbReference>
<dbReference type="Pfam" id="PF00385">
    <property type="entry name" value="Chromo"/>
    <property type="match status" value="1"/>
</dbReference>
<sequence length="269" mass="30850">MITDLPKDGQYDCILVIVNSFTKFVVLVPVSKKLKAPKLAEIFLNQIWKHVNQTDWVKWLPMTEFAYNNATHSATGRSPFMALYRWQPALTPSKVETNVPEANDLANTIEKQWEEIAAALRQSKSRLVGAQDQEVPMTFEVGEEVWLNAKNVNLKTKSDKLTERRLGPFKVIEKISDRAYQLELPTTMRIHDVFYASTITVDGEEEYEVEGIMDSRETKGKWEYLIKWKGYGPEESTWEPKANLKNAAKHLKKYEKILGQKSLDAAKGL</sequence>
<reference evidence="4 5" key="1">
    <citation type="journal article" date="2013" name="J. Biotechnol.">
        <title>Establishment and interpretation of the genome sequence of the phytopathogenic fungus Rhizoctonia solani AG1-IB isolate 7/3/14.</title>
        <authorList>
            <person name="Wibberg D.W."/>
            <person name="Jelonek L.J."/>
            <person name="Rupp O.R."/>
            <person name="Hennig M.H."/>
            <person name="Eikmeyer F.E."/>
            <person name="Goesmann A.G."/>
            <person name="Hartmann A.H."/>
            <person name="Borriss R.B."/>
            <person name="Grosch R.G."/>
            <person name="Puehler A.P."/>
            <person name="Schlueter A.S."/>
        </authorList>
    </citation>
    <scope>NUCLEOTIDE SEQUENCE [LARGE SCALE GENOMIC DNA]</scope>
    <source>
        <strain evidence="5">AG1-IB / isolate 7/3/14</strain>
    </source>
</reference>
<evidence type="ECO:0000313" key="5">
    <source>
        <dbReference type="Proteomes" id="UP000012065"/>
    </source>
</evidence>
<dbReference type="Pfam" id="PF24626">
    <property type="entry name" value="SH3_Tf2-1"/>
    <property type="match status" value="1"/>
</dbReference>
<dbReference type="PROSITE" id="PS00598">
    <property type="entry name" value="CHROMO_1"/>
    <property type="match status" value="1"/>
</dbReference>
<proteinExistence type="predicted"/>
<dbReference type="Proteomes" id="UP000012065">
    <property type="component" value="Unassembled WGS sequence"/>
</dbReference>
<dbReference type="HOGENOM" id="CLU_000384_6_1_1"/>
<dbReference type="PANTHER" id="PTHR45835:SF99">
    <property type="entry name" value="CHROMO DOMAIN-CONTAINING PROTEIN-RELATED"/>
    <property type="match status" value="1"/>
</dbReference>
<dbReference type="InterPro" id="IPR000953">
    <property type="entry name" value="Chromo/chromo_shadow_dom"/>
</dbReference>
<protein>
    <submittedName>
        <fullName evidence="4">Retrotransposable element Tf2 155 kDa protein type 2</fullName>
    </submittedName>
</protein>
<name>M5C8Y5_THACB</name>
<dbReference type="SUPFAM" id="SSF53098">
    <property type="entry name" value="Ribonuclease H-like"/>
    <property type="match status" value="1"/>
</dbReference>
<dbReference type="PRINTS" id="PR00504">
    <property type="entry name" value="CHROMODOMAIN"/>
</dbReference>
<dbReference type="InterPro" id="IPR023780">
    <property type="entry name" value="Chromo_domain"/>
</dbReference>
<dbReference type="InterPro" id="IPR036397">
    <property type="entry name" value="RNaseH_sf"/>
</dbReference>
<dbReference type="InterPro" id="IPR056924">
    <property type="entry name" value="SH3_Tf2-1"/>
</dbReference>
<dbReference type="PANTHER" id="PTHR45835">
    <property type="entry name" value="YALI0A06105P"/>
    <property type="match status" value="1"/>
</dbReference>
<comment type="caution">
    <text evidence="4">The sequence shown here is derived from an EMBL/GenBank/DDBJ whole genome shotgun (WGS) entry which is preliminary data.</text>
</comment>
<evidence type="ECO:0000259" key="3">
    <source>
        <dbReference type="PROSITE" id="PS50013"/>
    </source>
</evidence>
<accession>M5C8Y5</accession>
<dbReference type="EMBL" id="CAOJ01015119">
    <property type="protein sequence ID" value="CCO35809.1"/>
    <property type="molecule type" value="Genomic_DNA"/>
</dbReference>
<dbReference type="GO" id="GO:0003676">
    <property type="term" value="F:nucleic acid binding"/>
    <property type="evidence" value="ECO:0007669"/>
    <property type="project" value="InterPro"/>
</dbReference>
<gene>
    <name evidence="4" type="ORF">BN14_09929</name>
</gene>
<dbReference type="InterPro" id="IPR023779">
    <property type="entry name" value="Chromodomain_CS"/>
</dbReference>
<evidence type="ECO:0000313" key="4">
    <source>
        <dbReference type="EMBL" id="CCO35809.1"/>
    </source>
</evidence>
<dbReference type="InterPro" id="IPR016197">
    <property type="entry name" value="Chromo-like_dom_sf"/>
</dbReference>
<evidence type="ECO:0000256" key="1">
    <source>
        <dbReference type="ARBA" id="ARBA00004123"/>
    </source>
</evidence>
<evidence type="ECO:0000256" key="2">
    <source>
        <dbReference type="ARBA" id="ARBA00023242"/>
    </source>
</evidence>
<keyword evidence="2" id="KW-0539">Nucleus</keyword>
<dbReference type="SUPFAM" id="SSF54160">
    <property type="entry name" value="Chromo domain-like"/>
    <property type="match status" value="1"/>
</dbReference>
<dbReference type="InterPro" id="IPR017984">
    <property type="entry name" value="Chromo_dom_subgr"/>
</dbReference>
<feature type="domain" description="Chromo" evidence="3">
    <location>
        <begin position="207"/>
        <end position="256"/>
    </location>
</feature>
<dbReference type="InterPro" id="IPR012337">
    <property type="entry name" value="RNaseH-like_sf"/>
</dbReference>
<dbReference type="Gene3D" id="2.40.50.40">
    <property type="match status" value="1"/>
</dbReference>
<comment type="subcellular location">
    <subcellularLocation>
        <location evidence="1">Nucleus</location>
    </subcellularLocation>
</comment>
<dbReference type="Gene3D" id="3.30.420.10">
    <property type="entry name" value="Ribonuclease H-like superfamily/Ribonuclease H"/>
    <property type="match status" value="1"/>
</dbReference>
<dbReference type="GO" id="GO:0006338">
    <property type="term" value="P:chromatin remodeling"/>
    <property type="evidence" value="ECO:0007669"/>
    <property type="project" value="UniProtKB-ARBA"/>
</dbReference>
<dbReference type="AlphaFoldDB" id="M5C8Y5"/>
<dbReference type="SMART" id="SM00298">
    <property type="entry name" value="CHROMO"/>
    <property type="match status" value="1"/>
</dbReference>